<gene>
    <name evidence="2" type="ORF">HNQ60_001738</name>
</gene>
<evidence type="ECO:0000313" key="2">
    <source>
        <dbReference type="EMBL" id="MBB6092860.1"/>
    </source>
</evidence>
<comment type="caution">
    <text evidence="2">The sequence shown here is derived from an EMBL/GenBank/DDBJ whole genome shotgun (WGS) entry which is preliminary data.</text>
</comment>
<sequence length="164" mass="18648">MQLRFALFAAMIAFGTLARADDSVETTVDKLWAALANDPGKAADVKTLREIFHPQARIYGVSTKTGQPQLRVFEVKEFIELYASPSAEGFYEREVHRSIDRYEELAQVFSTVESRKDRNAKEPTAIGVNSLQLYKDNGEWRIVTLYYQLEKATAPIPEPYRSNP</sequence>
<dbReference type="InterPro" id="IPR032710">
    <property type="entry name" value="NTF2-like_dom_sf"/>
</dbReference>
<evidence type="ECO:0008006" key="4">
    <source>
        <dbReference type="Google" id="ProtNLM"/>
    </source>
</evidence>
<keyword evidence="3" id="KW-1185">Reference proteome</keyword>
<reference evidence="2 3" key="1">
    <citation type="submission" date="2020-08" db="EMBL/GenBank/DDBJ databases">
        <title>Genomic Encyclopedia of Type Strains, Phase IV (KMG-IV): sequencing the most valuable type-strain genomes for metagenomic binning, comparative biology and taxonomic classification.</title>
        <authorList>
            <person name="Goeker M."/>
        </authorList>
    </citation>
    <scope>NUCLEOTIDE SEQUENCE [LARGE SCALE GENOMIC DNA]</scope>
    <source>
        <strain evidence="2 3">DSM 26723</strain>
    </source>
</reference>
<dbReference type="InterPro" id="IPR039437">
    <property type="entry name" value="FrzH/put_lumazine-bd"/>
</dbReference>
<feature type="chain" id="PRO_5032308730" description="Nuclear transport factor 2 family protein" evidence="1">
    <location>
        <begin position="21"/>
        <end position="164"/>
    </location>
</feature>
<evidence type="ECO:0000256" key="1">
    <source>
        <dbReference type="SAM" id="SignalP"/>
    </source>
</evidence>
<feature type="signal peptide" evidence="1">
    <location>
        <begin position="1"/>
        <end position="20"/>
    </location>
</feature>
<dbReference type="Proteomes" id="UP000588068">
    <property type="component" value="Unassembled WGS sequence"/>
</dbReference>
<dbReference type="EMBL" id="JACHHZ010000002">
    <property type="protein sequence ID" value="MBB6092860.1"/>
    <property type="molecule type" value="Genomic_DNA"/>
</dbReference>
<dbReference type="RefSeq" id="WP_184330692.1">
    <property type="nucleotide sequence ID" value="NZ_JACHHZ010000002.1"/>
</dbReference>
<dbReference type="Gene3D" id="3.10.450.50">
    <property type="match status" value="1"/>
</dbReference>
<proteinExistence type="predicted"/>
<accession>A0A841HKN6</accession>
<dbReference type="SUPFAM" id="SSF54427">
    <property type="entry name" value="NTF2-like"/>
    <property type="match status" value="1"/>
</dbReference>
<evidence type="ECO:0000313" key="3">
    <source>
        <dbReference type="Proteomes" id="UP000588068"/>
    </source>
</evidence>
<protein>
    <recommendedName>
        <fullName evidence="4">Nuclear transport factor 2 family protein</fullName>
    </recommendedName>
</protein>
<name>A0A841HKN6_9GAMM</name>
<dbReference type="AlphaFoldDB" id="A0A841HKN6"/>
<dbReference type="Pfam" id="PF12893">
    <property type="entry name" value="Lumazine_bd_2"/>
    <property type="match status" value="1"/>
</dbReference>
<keyword evidence="1" id="KW-0732">Signal</keyword>
<organism evidence="2 3">
    <name type="scientific">Povalibacter uvarum</name>
    <dbReference type="NCBI Taxonomy" id="732238"/>
    <lineage>
        <taxon>Bacteria</taxon>
        <taxon>Pseudomonadati</taxon>
        <taxon>Pseudomonadota</taxon>
        <taxon>Gammaproteobacteria</taxon>
        <taxon>Steroidobacterales</taxon>
        <taxon>Steroidobacteraceae</taxon>
        <taxon>Povalibacter</taxon>
    </lineage>
</organism>